<evidence type="ECO:0000256" key="1">
    <source>
        <dbReference type="SAM" id="Coils"/>
    </source>
</evidence>
<dbReference type="Proteomes" id="UP000266841">
    <property type="component" value="Unassembled WGS sequence"/>
</dbReference>
<dbReference type="AlphaFoldDB" id="K0REJ4"/>
<accession>K0REJ4</accession>
<proteinExistence type="predicted"/>
<feature type="coiled-coil region" evidence="1">
    <location>
        <begin position="210"/>
        <end position="237"/>
    </location>
</feature>
<comment type="caution">
    <text evidence="3">The sequence shown here is derived from an EMBL/GenBank/DDBJ whole genome shotgun (WGS) entry which is preliminary data.</text>
</comment>
<feature type="compositionally biased region" description="Low complexity" evidence="2">
    <location>
        <begin position="157"/>
        <end position="169"/>
    </location>
</feature>
<sequence>MVWPAKQSSVRKAVFHVLLHPDLADVACTAEQLAGVLTSFLSEASERHVVTGDHIKNAFRDGAGDEFPYRSLNIDDAGDDRLVFYKSREGSSRGDGDRTRVWKVTRCRIGGSASAGNATKVHPLDKVLRHSNIGDAVPKDVKDAFVRYFVRSAGGKAKATKTGGKSAASVRPLSASAKPSNSRMNKRPKPPTSPSLSQKERDLAKLIQKRDHQFRELDGVLSEIERLQQEIDSENKMASVEASIGEGAEGMAAVSPGSAAEGGESQGKQTMHYMISGVEGKTLGEIDLEGRVVLKEDLIKNMHSLPNELVGDGNASRRVNTGYRRVNHGSGESWCPNSQGILFSQSGPRA</sequence>
<evidence type="ECO:0000256" key="2">
    <source>
        <dbReference type="SAM" id="MobiDB-lite"/>
    </source>
</evidence>
<keyword evidence="1" id="KW-0175">Coiled coil</keyword>
<evidence type="ECO:0000313" key="3">
    <source>
        <dbReference type="EMBL" id="EJK51625.1"/>
    </source>
</evidence>
<evidence type="ECO:0000313" key="4">
    <source>
        <dbReference type="Proteomes" id="UP000266841"/>
    </source>
</evidence>
<organism evidence="3 4">
    <name type="scientific">Thalassiosira oceanica</name>
    <name type="common">Marine diatom</name>
    <dbReference type="NCBI Taxonomy" id="159749"/>
    <lineage>
        <taxon>Eukaryota</taxon>
        <taxon>Sar</taxon>
        <taxon>Stramenopiles</taxon>
        <taxon>Ochrophyta</taxon>
        <taxon>Bacillariophyta</taxon>
        <taxon>Coscinodiscophyceae</taxon>
        <taxon>Thalassiosirophycidae</taxon>
        <taxon>Thalassiosirales</taxon>
        <taxon>Thalassiosiraceae</taxon>
        <taxon>Thalassiosira</taxon>
    </lineage>
</organism>
<reference evidence="3 4" key="1">
    <citation type="journal article" date="2012" name="Genome Biol.">
        <title>Genome and low-iron response of an oceanic diatom adapted to chronic iron limitation.</title>
        <authorList>
            <person name="Lommer M."/>
            <person name="Specht M."/>
            <person name="Roy A.S."/>
            <person name="Kraemer L."/>
            <person name="Andreson R."/>
            <person name="Gutowska M.A."/>
            <person name="Wolf J."/>
            <person name="Bergner S.V."/>
            <person name="Schilhabel M.B."/>
            <person name="Klostermeier U.C."/>
            <person name="Beiko R.G."/>
            <person name="Rosenstiel P."/>
            <person name="Hippler M."/>
            <person name="Laroche J."/>
        </authorList>
    </citation>
    <scope>NUCLEOTIDE SEQUENCE [LARGE SCALE GENOMIC DNA]</scope>
    <source>
        <strain evidence="3 4">CCMP1005</strain>
    </source>
</reference>
<keyword evidence="4" id="KW-1185">Reference proteome</keyword>
<protein>
    <submittedName>
        <fullName evidence="3">Uncharacterized protein</fullName>
    </submittedName>
</protein>
<gene>
    <name evidence="3" type="ORF">THAOC_29187</name>
</gene>
<feature type="region of interest" description="Disordered" evidence="2">
    <location>
        <begin position="157"/>
        <end position="200"/>
    </location>
</feature>
<name>K0REJ4_THAOC</name>
<dbReference type="EMBL" id="AGNL01041333">
    <property type="protein sequence ID" value="EJK51625.1"/>
    <property type="molecule type" value="Genomic_DNA"/>
</dbReference>